<dbReference type="STRING" id="35623.Aocu_05570"/>
<reference evidence="3" key="1">
    <citation type="submission" date="2014-05" db="EMBL/GenBank/DDBJ databases">
        <authorList>
            <person name="Kube M."/>
        </authorList>
    </citation>
    <scope>NUCLEOTIDE SEQUENCE [LARGE SCALE GENOMIC DNA]</scope>
</reference>
<sequence length="174" mass="20265">MGKVILYLAMSLDGYIADAKGNYAFLEHYSDPEVYNYQAFLDNLGTVIMGRKSFDQLKDLKETWEFDGFKTYVYSRHYHEATENIVFTNEDPKELIKRIKQESDKDIWLFGGSEIIDLFVKSHAVDEYWLYYVAEVLASGIPLFKTPVLDEMVVHSVKQYGNIVEIKLKPKKQL</sequence>
<evidence type="ECO:0000313" key="2">
    <source>
        <dbReference type="EMBL" id="CDR30630.1"/>
    </source>
</evidence>
<proteinExistence type="predicted"/>
<gene>
    <name evidence="2" type="ORF">Aocu_05570</name>
</gene>
<dbReference type="RefSeq" id="WP_045749156.1">
    <property type="nucleotide sequence ID" value="NZ_FUZK01000003.1"/>
</dbReference>
<keyword evidence="3" id="KW-1185">Reference proteome</keyword>
<name>A0A061A9P9_9MOLU</name>
<evidence type="ECO:0000259" key="1">
    <source>
        <dbReference type="Pfam" id="PF01872"/>
    </source>
</evidence>
<protein>
    <submittedName>
        <fullName evidence="2">RibD C-terminal domain protein</fullName>
    </submittedName>
</protein>
<dbReference type="EMBL" id="LK028559">
    <property type="protein sequence ID" value="CDR30630.1"/>
    <property type="molecule type" value="Genomic_DNA"/>
</dbReference>
<dbReference type="InterPro" id="IPR050765">
    <property type="entry name" value="Riboflavin_Biosynth_HTPR"/>
</dbReference>
<dbReference type="InterPro" id="IPR024072">
    <property type="entry name" value="DHFR-like_dom_sf"/>
</dbReference>
<dbReference type="InterPro" id="IPR002734">
    <property type="entry name" value="RibDG_C"/>
</dbReference>
<dbReference type="FunCoup" id="A0A061A9P9">
    <property type="interactions" value="1"/>
</dbReference>
<dbReference type="GO" id="GO:0008703">
    <property type="term" value="F:5-amino-6-(5-phosphoribosylamino)uracil reductase activity"/>
    <property type="evidence" value="ECO:0007669"/>
    <property type="project" value="InterPro"/>
</dbReference>
<dbReference type="SUPFAM" id="SSF53597">
    <property type="entry name" value="Dihydrofolate reductase-like"/>
    <property type="match status" value="1"/>
</dbReference>
<dbReference type="PATRIC" id="fig|35623.3.peg.558"/>
<organism evidence="2 3">
    <name type="scientific">Acholeplasma oculi</name>
    <dbReference type="NCBI Taxonomy" id="35623"/>
    <lineage>
        <taxon>Bacteria</taxon>
        <taxon>Bacillati</taxon>
        <taxon>Mycoplasmatota</taxon>
        <taxon>Mollicutes</taxon>
        <taxon>Acholeplasmatales</taxon>
        <taxon>Acholeplasmataceae</taxon>
        <taxon>Acholeplasma</taxon>
    </lineage>
</organism>
<dbReference type="InParanoid" id="A0A061A9P9"/>
<dbReference type="Proteomes" id="UP000032434">
    <property type="component" value="Chromosome 1"/>
</dbReference>
<accession>A0A061A9P9</accession>
<dbReference type="Pfam" id="PF01872">
    <property type="entry name" value="RibD_C"/>
    <property type="match status" value="1"/>
</dbReference>
<feature type="domain" description="Bacterial bifunctional deaminase-reductase C-terminal" evidence="1">
    <location>
        <begin position="3"/>
        <end position="147"/>
    </location>
</feature>
<dbReference type="OrthoDB" id="195113at2"/>
<dbReference type="PANTHER" id="PTHR38011">
    <property type="entry name" value="DIHYDROFOLATE REDUCTASE FAMILY PROTEIN (AFU_ORTHOLOGUE AFUA_8G06820)"/>
    <property type="match status" value="1"/>
</dbReference>
<dbReference type="AlphaFoldDB" id="A0A061A9P9"/>
<dbReference type="KEGG" id="aoc:Aocu_05570"/>
<dbReference type="Gene3D" id="3.40.430.10">
    <property type="entry name" value="Dihydrofolate Reductase, subunit A"/>
    <property type="match status" value="1"/>
</dbReference>
<dbReference type="HOGENOM" id="CLU_043966_4_1_14"/>
<dbReference type="GO" id="GO:0009231">
    <property type="term" value="P:riboflavin biosynthetic process"/>
    <property type="evidence" value="ECO:0007669"/>
    <property type="project" value="InterPro"/>
</dbReference>
<evidence type="ECO:0000313" key="3">
    <source>
        <dbReference type="Proteomes" id="UP000032434"/>
    </source>
</evidence>
<dbReference type="PANTHER" id="PTHR38011:SF11">
    <property type="entry name" value="2,5-DIAMINO-6-RIBOSYLAMINO-4(3H)-PYRIMIDINONE 5'-PHOSPHATE REDUCTASE"/>
    <property type="match status" value="1"/>
</dbReference>